<organism evidence="1">
    <name type="scientific">bioreactor metagenome</name>
    <dbReference type="NCBI Taxonomy" id="1076179"/>
    <lineage>
        <taxon>unclassified sequences</taxon>
        <taxon>metagenomes</taxon>
        <taxon>ecological metagenomes</taxon>
    </lineage>
</organism>
<dbReference type="EMBL" id="VSSQ01099068">
    <property type="protein sequence ID" value="MPN41790.1"/>
    <property type="molecule type" value="Genomic_DNA"/>
</dbReference>
<evidence type="ECO:0000313" key="1">
    <source>
        <dbReference type="EMBL" id="MPN41790.1"/>
    </source>
</evidence>
<reference evidence="1" key="1">
    <citation type="submission" date="2019-08" db="EMBL/GenBank/DDBJ databases">
        <authorList>
            <person name="Kucharzyk K."/>
            <person name="Murdoch R.W."/>
            <person name="Higgins S."/>
            <person name="Loffler F."/>
        </authorList>
    </citation>
    <scope>NUCLEOTIDE SEQUENCE</scope>
</reference>
<protein>
    <submittedName>
        <fullName evidence="1">Uncharacterized protein</fullName>
    </submittedName>
</protein>
<dbReference type="PROSITE" id="PS51257">
    <property type="entry name" value="PROKAR_LIPOPROTEIN"/>
    <property type="match status" value="1"/>
</dbReference>
<proteinExistence type="predicted"/>
<accession>A0A645HSG6</accession>
<name>A0A645HSG6_9ZZZZ</name>
<dbReference type="AlphaFoldDB" id="A0A645HSG6"/>
<gene>
    <name evidence="1" type="ORF">SDC9_189345</name>
</gene>
<comment type="caution">
    <text evidence="1">The sequence shown here is derived from an EMBL/GenBank/DDBJ whole genome shotgun (WGS) entry which is preliminary data.</text>
</comment>
<sequence length="136" mass="14877">MKLSKKIILAGMNVLTACVISGAVVLATPKVISPYKSTVLDKSSLLAETGTMTGTWKEFSGEVYSTSDCSVRFSSMVSWGTGFHQDVNLTLSIGSEFSKVATDTKTMSCIWKLRLEPTQWTRYSGGSAKGWMWLDM</sequence>